<dbReference type="InParanoid" id="A7E6R3"/>
<dbReference type="Proteomes" id="UP000001312">
    <property type="component" value="Unassembled WGS sequence"/>
</dbReference>
<gene>
    <name evidence="2" type="ORF">SS1G_00988</name>
</gene>
<sequence>MPPPSTIPRFLLPRRSPLWSLSTKTTIRNASSKSKNNTSKQSGKPLVLEKPTKFNPPSHPARIRKDPPRYPGPQLSAEEIARQSGTLSTLAGGVWITNFKRDSPFGDMLPEWQLLFLHPIAFTRTCYEVLQLHTAHVTAETMERRKHKVEDVAKRAAYRKAHGLDKDQGYQVGR</sequence>
<dbReference type="EMBL" id="CH476621">
    <property type="protein sequence ID" value="EDN91585.1"/>
    <property type="molecule type" value="Genomic_DNA"/>
</dbReference>
<name>A7E6R3_SCLS1</name>
<dbReference type="eggNOG" id="ENOG502S0PN">
    <property type="taxonomic scope" value="Eukaryota"/>
</dbReference>
<reference evidence="3" key="1">
    <citation type="journal article" date="2011" name="PLoS Genet.">
        <title>Genomic analysis of the necrotrophic fungal pathogens Sclerotinia sclerotiorum and Botrytis cinerea.</title>
        <authorList>
            <person name="Amselem J."/>
            <person name="Cuomo C.A."/>
            <person name="van Kan J.A."/>
            <person name="Viaud M."/>
            <person name="Benito E.P."/>
            <person name="Couloux A."/>
            <person name="Coutinho P.M."/>
            <person name="de Vries R.P."/>
            <person name="Dyer P.S."/>
            <person name="Fillinger S."/>
            <person name="Fournier E."/>
            <person name="Gout L."/>
            <person name="Hahn M."/>
            <person name="Kohn L."/>
            <person name="Lapalu N."/>
            <person name="Plummer K.M."/>
            <person name="Pradier J.M."/>
            <person name="Quevillon E."/>
            <person name="Sharon A."/>
            <person name="Simon A."/>
            <person name="ten Have A."/>
            <person name="Tudzynski B."/>
            <person name="Tudzynski P."/>
            <person name="Wincker P."/>
            <person name="Andrew M."/>
            <person name="Anthouard V."/>
            <person name="Beever R.E."/>
            <person name="Beffa R."/>
            <person name="Benoit I."/>
            <person name="Bouzid O."/>
            <person name="Brault B."/>
            <person name="Chen Z."/>
            <person name="Choquer M."/>
            <person name="Collemare J."/>
            <person name="Cotton P."/>
            <person name="Danchin E.G."/>
            <person name="Da Silva C."/>
            <person name="Gautier A."/>
            <person name="Giraud C."/>
            <person name="Giraud T."/>
            <person name="Gonzalez C."/>
            <person name="Grossetete S."/>
            <person name="Guldener U."/>
            <person name="Henrissat B."/>
            <person name="Howlett B.J."/>
            <person name="Kodira C."/>
            <person name="Kretschmer M."/>
            <person name="Lappartient A."/>
            <person name="Leroch M."/>
            <person name="Levis C."/>
            <person name="Mauceli E."/>
            <person name="Neuveglise C."/>
            <person name="Oeser B."/>
            <person name="Pearson M."/>
            <person name="Poulain J."/>
            <person name="Poussereau N."/>
            <person name="Quesneville H."/>
            <person name="Rascle C."/>
            <person name="Schumacher J."/>
            <person name="Segurens B."/>
            <person name="Sexton A."/>
            <person name="Silva E."/>
            <person name="Sirven C."/>
            <person name="Soanes D.M."/>
            <person name="Talbot N.J."/>
            <person name="Templeton M."/>
            <person name="Yandava C."/>
            <person name="Yarden O."/>
            <person name="Zeng Q."/>
            <person name="Rollins J.A."/>
            <person name="Lebrun M.H."/>
            <person name="Dickman M."/>
        </authorList>
    </citation>
    <scope>NUCLEOTIDE SEQUENCE [LARGE SCALE GENOMIC DNA]</scope>
    <source>
        <strain evidence="3">ATCC 18683 / 1980 / Ss-1</strain>
    </source>
</reference>
<dbReference type="KEGG" id="ssl:SS1G_00988"/>
<dbReference type="AlphaFoldDB" id="A7E6R3"/>
<evidence type="ECO:0000313" key="3">
    <source>
        <dbReference type="Proteomes" id="UP000001312"/>
    </source>
</evidence>
<dbReference type="RefSeq" id="XP_001598899.1">
    <property type="nucleotide sequence ID" value="XM_001598849.1"/>
</dbReference>
<evidence type="ECO:0000256" key="1">
    <source>
        <dbReference type="SAM" id="MobiDB-lite"/>
    </source>
</evidence>
<dbReference type="OMA" id="WIHIWIA"/>
<accession>A7E6R3</accession>
<evidence type="ECO:0000313" key="2">
    <source>
        <dbReference type="EMBL" id="EDN91585.1"/>
    </source>
</evidence>
<proteinExistence type="predicted"/>
<organism evidence="2 3">
    <name type="scientific">Sclerotinia sclerotiorum (strain ATCC 18683 / 1980 / Ss-1)</name>
    <name type="common">White mold</name>
    <name type="synonym">Whetzelinia sclerotiorum</name>
    <dbReference type="NCBI Taxonomy" id="665079"/>
    <lineage>
        <taxon>Eukaryota</taxon>
        <taxon>Fungi</taxon>
        <taxon>Dikarya</taxon>
        <taxon>Ascomycota</taxon>
        <taxon>Pezizomycotina</taxon>
        <taxon>Leotiomycetes</taxon>
        <taxon>Helotiales</taxon>
        <taxon>Sclerotiniaceae</taxon>
        <taxon>Sclerotinia</taxon>
    </lineage>
</organism>
<keyword evidence="3" id="KW-1185">Reference proteome</keyword>
<dbReference type="GeneID" id="5494368"/>
<feature type="compositionally biased region" description="Low complexity" evidence="1">
    <location>
        <begin position="29"/>
        <end position="42"/>
    </location>
</feature>
<feature type="region of interest" description="Disordered" evidence="1">
    <location>
        <begin position="22"/>
        <end position="74"/>
    </location>
</feature>
<protein>
    <submittedName>
        <fullName evidence="2">Uncharacterized protein</fullName>
    </submittedName>
</protein>
<dbReference type="HOGENOM" id="CLU_061830_1_0_1"/>